<proteinExistence type="predicted"/>
<comment type="caution">
    <text evidence="1">The sequence shown here is derived from an EMBL/GenBank/DDBJ whole genome shotgun (WGS) entry which is preliminary data.</text>
</comment>
<dbReference type="AlphaFoldDB" id="A0A9P1MVM3"/>
<accession>A0A9P1MVM3</accession>
<sequence length="92" mass="10112">MAFGGLLDGFLNEKSHGGGGVERKTSAFQQPVRKNTAFSMYQAQDYNTSNNMSGTRKFSSMSMMQQKKMSTVSTVTVDVYPKYSWNSGMGSS</sequence>
<evidence type="ECO:0000313" key="1">
    <source>
        <dbReference type="EMBL" id="CAI5441367.1"/>
    </source>
</evidence>
<keyword evidence="2" id="KW-1185">Reference proteome</keyword>
<dbReference type="OrthoDB" id="5796054at2759"/>
<evidence type="ECO:0000313" key="2">
    <source>
        <dbReference type="Proteomes" id="UP001152747"/>
    </source>
</evidence>
<reference evidence="1" key="1">
    <citation type="submission" date="2022-11" db="EMBL/GenBank/DDBJ databases">
        <authorList>
            <person name="Kikuchi T."/>
        </authorList>
    </citation>
    <scope>NUCLEOTIDE SEQUENCE</scope>
    <source>
        <strain evidence="1">PS1010</strain>
    </source>
</reference>
<name>A0A9P1MVM3_9PELO</name>
<gene>
    <name evidence="1" type="ORF">CAMP_LOCUS4004</name>
</gene>
<organism evidence="1 2">
    <name type="scientific">Caenorhabditis angaria</name>
    <dbReference type="NCBI Taxonomy" id="860376"/>
    <lineage>
        <taxon>Eukaryota</taxon>
        <taxon>Metazoa</taxon>
        <taxon>Ecdysozoa</taxon>
        <taxon>Nematoda</taxon>
        <taxon>Chromadorea</taxon>
        <taxon>Rhabditida</taxon>
        <taxon>Rhabditina</taxon>
        <taxon>Rhabditomorpha</taxon>
        <taxon>Rhabditoidea</taxon>
        <taxon>Rhabditidae</taxon>
        <taxon>Peloderinae</taxon>
        <taxon>Caenorhabditis</taxon>
    </lineage>
</organism>
<dbReference type="Proteomes" id="UP001152747">
    <property type="component" value="Unassembled WGS sequence"/>
</dbReference>
<protein>
    <submittedName>
        <fullName evidence="1">Uncharacterized protein</fullName>
    </submittedName>
</protein>
<dbReference type="EMBL" id="CANHGI010000002">
    <property type="protein sequence ID" value="CAI5441367.1"/>
    <property type="molecule type" value="Genomic_DNA"/>
</dbReference>